<dbReference type="SUPFAM" id="SSF54292">
    <property type="entry name" value="2Fe-2S ferredoxin-like"/>
    <property type="match status" value="1"/>
</dbReference>
<accession>A0A9W6J5D9</accession>
<reference evidence="7" key="1">
    <citation type="journal article" date="2014" name="Int. J. Syst. Evol. Microbiol.">
        <title>Complete genome sequence of Corynebacterium casei LMG S-19264T (=DSM 44701T), isolated from a smear-ripened cheese.</title>
        <authorList>
            <consortium name="US DOE Joint Genome Institute (JGI-PGF)"/>
            <person name="Walter F."/>
            <person name="Albersmeier A."/>
            <person name="Kalinowski J."/>
            <person name="Ruckert C."/>
        </authorList>
    </citation>
    <scope>NUCLEOTIDE SEQUENCE</scope>
    <source>
        <strain evidence="7">VKM B-2347</strain>
    </source>
</reference>
<feature type="domain" description="2Fe-2S ferredoxin-type" evidence="6">
    <location>
        <begin position="1"/>
        <end position="76"/>
    </location>
</feature>
<dbReference type="Pfam" id="PF01799">
    <property type="entry name" value="Fer2_2"/>
    <property type="match status" value="1"/>
</dbReference>
<dbReference type="InterPro" id="IPR002888">
    <property type="entry name" value="2Fe-2S-bd"/>
</dbReference>
<dbReference type="Proteomes" id="UP001143372">
    <property type="component" value="Unassembled WGS sequence"/>
</dbReference>
<gene>
    <name evidence="7" type="ORF">GCM10008179_33170</name>
</gene>
<dbReference type="Gene3D" id="1.10.150.120">
    <property type="entry name" value="[2Fe-2S]-binding domain"/>
    <property type="match status" value="1"/>
</dbReference>
<dbReference type="PANTHER" id="PTHR44379">
    <property type="entry name" value="OXIDOREDUCTASE WITH IRON-SULFUR SUBUNIT"/>
    <property type="match status" value="1"/>
</dbReference>
<keyword evidence="4" id="KW-0408">Iron</keyword>
<name>A0A9W6J5D9_9HYPH</name>
<dbReference type="RefSeq" id="WP_271169904.1">
    <property type="nucleotide sequence ID" value="NZ_BSFI01000023.1"/>
</dbReference>
<dbReference type="InterPro" id="IPR036010">
    <property type="entry name" value="2Fe-2S_ferredoxin-like_sf"/>
</dbReference>
<dbReference type="InterPro" id="IPR001041">
    <property type="entry name" value="2Fe-2S_ferredoxin-type"/>
</dbReference>
<dbReference type="InterPro" id="IPR051452">
    <property type="entry name" value="Diverse_Oxidoreductases"/>
</dbReference>
<evidence type="ECO:0000259" key="6">
    <source>
        <dbReference type="PROSITE" id="PS51085"/>
    </source>
</evidence>
<keyword evidence="5" id="KW-0411">Iron-sulfur</keyword>
<reference evidence="7" key="2">
    <citation type="submission" date="2023-01" db="EMBL/GenBank/DDBJ databases">
        <authorList>
            <person name="Sun Q."/>
            <person name="Evtushenko L."/>
        </authorList>
    </citation>
    <scope>NUCLEOTIDE SEQUENCE</scope>
    <source>
        <strain evidence="7">VKM B-2347</strain>
    </source>
</reference>
<organism evidence="7 8">
    <name type="scientific">Hansschlegelia plantiphila</name>
    <dbReference type="NCBI Taxonomy" id="374655"/>
    <lineage>
        <taxon>Bacteria</taxon>
        <taxon>Pseudomonadati</taxon>
        <taxon>Pseudomonadota</taxon>
        <taxon>Alphaproteobacteria</taxon>
        <taxon>Hyphomicrobiales</taxon>
        <taxon>Methylopilaceae</taxon>
        <taxon>Hansschlegelia</taxon>
    </lineage>
</organism>
<dbReference type="Gene3D" id="3.10.20.30">
    <property type="match status" value="1"/>
</dbReference>
<evidence type="ECO:0000256" key="3">
    <source>
        <dbReference type="ARBA" id="ARBA00023002"/>
    </source>
</evidence>
<protein>
    <submittedName>
        <fullName evidence="7">Oxidoreductase</fullName>
    </submittedName>
</protein>
<evidence type="ECO:0000313" key="8">
    <source>
        <dbReference type="Proteomes" id="UP001143372"/>
    </source>
</evidence>
<evidence type="ECO:0000256" key="2">
    <source>
        <dbReference type="ARBA" id="ARBA00022723"/>
    </source>
</evidence>
<dbReference type="GO" id="GO:0051537">
    <property type="term" value="F:2 iron, 2 sulfur cluster binding"/>
    <property type="evidence" value="ECO:0007669"/>
    <property type="project" value="UniProtKB-KW"/>
</dbReference>
<sequence>MISLHINGQTHQVDVPEDMPLLWVLRDVLGLTGTKFGCGIAQCGACTVHVEGEAVRSCLYPVGALGEKPVTTIEAVGRTPAGAKVQKAWLENEVVQCGYCQSGQIMSAAALLTQTPKPTDADIDAAMSGNICRCGTYVRIRDAIHSAAEA</sequence>
<dbReference type="Pfam" id="PF00111">
    <property type="entry name" value="Fer2"/>
    <property type="match status" value="1"/>
</dbReference>
<dbReference type="SUPFAM" id="SSF47741">
    <property type="entry name" value="CO dehydrogenase ISP C-domain like"/>
    <property type="match status" value="1"/>
</dbReference>
<dbReference type="PROSITE" id="PS51085">
    <property type="entry name" value="2FE2S_FER_2"/>
    <property type="match status" value="1"/>
</dbReference>
<dbReference type="PANTHER" id="PTHR44379:SF2">
    <property type="entry name" value="BLR6218 PROTEIN"/>
    <property type="match status" value="1"/>
</dbReference>
<dbReference type="CDD" id="cd00207">
    <property type="entry name" value="fer2"/>
    <property type="match status" value="1"/>
</dbReference>
<keyword evidence="2" id="KW-0479">Metal-binding</keyword>
<keyword evidence="8" id="KW-1185">Reference proteome</keyword>
<dbReference type="GO" id="GO:0016491">
    <property type="term" value="F:oxidoreductase activity"/>
    <property type="evidence" value="ECO:0007669"/>
    <property type="project" value="UniProtKB-KW"/>
</dbReference>
<keyword evidence="1" id="KW-0001">2Fe-2S</keyword>
<evidence type="ECO:0000313" key="7">
    <source>
        <dbReference type="EMBL" id="GLK69679.1"/>
    </source>
</evidence>
<evidence type="ECO:0000256" key="1">
    <source>
        <dbReference type="ARBA" id="ARBA00022714"/>
    </source>
</evidence>
<proteinExistence type="predicted"/>
<dbReference type="InterPro" id="IPR036884">
    <property type="entry name" value="2Fe-2S-bd_dom_sf"/>
</dbReference>
<dbReference type="GO" id="GO:0046872">
    <property type="term" value="F:metal ion binding"/>
    <property type="evidence" value="ECO:0007669"/>
    <property type="project" value="UniProtKB-KW"/>
</dbReference>
<evidence type="ECO:0000256" key="5">
    <source>
        <dbReference type="ARBA" id="ARBA00023014"/>
    </source>
</evidence>
<comment type="caution">
    <text evidence="7">The sequence shown here is derived from an EMBL/GenBank/DDBJ whole genome shotgun (WGS) entry which is preliminary data.</text>
</comment>
<dbReference type="AlphaFoldDB" id="A0A9W6J5D9"/>
<dbReference type="EMBL" id="BSFI01000023">
    <property type="protein sequence ID" value="GLK69679.1"/>
    <property type="molecule type" value="Genomic_DNA"/>
</dbReference>
<keyword evidence="3" id="KW-0560">Oxidoreductase</keyword>
<dbReference type="PROSITE" id="PS00197">
    <property type="entry name" value="2FE2S_FER_1"/>
    <property type="match status" value="1"/>
</dbReference>
<evidence type="ECO:0000256" key="4">
    <source>
        <dbReference type="ARBA" id="ARBA00023004"/>
    </source>
</evidence>
<dbReference type="InterPro" id="IPR012675">
    <property type="entry name" value="Beta-grasp_dom_sf"/>
</dbReference>
<dbReference type="InterPro" id="IPR006058">
    <property type="entry name" value="2Fe2S_fd_BS"/>
</dbReference>